<dbReference type="InterPro" id="IPR024079">
    <property type="entry name" value="MetalloPept_cat_dom_sf"/>
</dbReference>
<dbReference type="AlphaFoldDB" id="A0A495X5W7"/>
<dbReference type="EMBL" id="RBXR01000001">
    <property type="protein sequence ID" value="RKT68575.1"/>
    <property type="molecule type" value="Genomic_DNA"/>
</dbReference>
<dbReference type="InterPro" id="IPR019026">
    <property type="entry name" value="Peptidase_M64_IgA"/>
</dbReference>
<dbReference type="GO" id="GO:0008237">
    <property type="term" value="F:metallopeptidase activity"/>
    <property type="evidence" value="ECO:0007669"/>
    <property type="project" value="InterPro"/>
</dbReference>
<accession>A0A495X5W7</accession>
<dbReference type="Gene3D" id="3.40.390.10">
    <property type="entry name" value="Collagenase (Catalytic Domain)"/>
    <property type="match status" value="1"/>
</dbReference>
<organism evidence="2 3">
    <name type="scientific">Saccharothrix variisporea</name>
    <dbReference type="NCBI Taxonomy" id="543527"/>
    <lineage>
        <taxon>Bacteria</taxon>
        <taxon>Bacillati</taxon>
        <taxon>Actinomycetota</taxon>
        <taxon>Actinomycetes</taxon>
        <taxon>Pseudonocardiales</taxon>
        <taxon>Pseudonocardiaceae</taxon>
        <taxon>Saccharothrix</taxon>
    </lineage>
</organism>
<evidence type="ECO:0000256" key="1">
    <source>
        <dbReference type="SAM" id="SignalP"/>
    </source>
</evidence>
<feature type="signal peptide" evidence="1">
    <location>
        <begin position="1"/>
        <end position="22"/>
    </location>
</feature>
<dbReference type="RefSeq" id="WP_121219694.1">
    <property type="nucleotide sequence ID" value="NZ_JBIUBA010000049.1"/>
</dbReference>
<evidence type="ECO:0000313" key="2">
    <source>
        <dbReference type="EMBL" id="RKT68575.1"/>
    </source>
</evidence>
<protein>
    <submittedName>
        <fullName evidence="2">IgA peptidase M64</fullName>
    </submittedName>
</protein>
<dbReference type="OrthoDB" id="4523226at2"/>
<dbReference type="Pfam" id="PF09471">
    <property type="entry name" value="Peptidase_M64"/>
    <property type="match status" value="1"/>
</dbReference>
<keyword evidence="3" id="KW-1185">Reference proteome</keyword>
<comment type="caution">
    <text evidence="2">The sequence shown here is derived from an EMBL/GenBank/DDBJ whole genome shotgun (WGS) entry which is preliminary data.</text>
</comment>
<evidence type="ECO:0000313" key="3">
    <source>
        <dbReference type="Proteomes" id="UP000272729"/>
    </source>
</evidence>
<name>A0A495X5W7_9PSEU</name>
<reference evidence="2 3" key="1">
    <citation type="submission" date="2018-10" db="EMBL/GenBank/DDBJ databases">
        <title>Sequencing the genomes of 1000 actinobacteria strains.</title>
        <authorList>
            <person name="Klenk H.-P."/>
        </authorList>
    </citation>
    <scope>NUCLEOTIDE SEQUENCE [LARGE SCALE GENOMIC DNA]</scope>
    <source>
        <strain evidence="2 3">DSM 43911</strain>
    </source>
</reference>
<sequence>MRILSVLVALAALLAQPLTATAAPMVVKEVFAPDGTITRARVPQPPTSSAVLASAAEVVPIQQTGPSSSRFDLVFVGDGYTAGELGTFHQHVLARWAELSAIEPYKSLKQSFNVWQVNVVSQQSGVDNDPTRGIRRNTALDMYFWCGNIERLLCVNETKAKQYAAAAPEADQVLALANTTKYGGAGGGVATSSGGNAQATWIVAHELGHSIGGLADEYDYPDDLYTGSEPTEPNVSKYTSAQMTQYRLKWYAHLGKASPDGGVVGTYEGAYYHKRGVYRPTENSLMRSLGRQFNLIGLEVMRAAILSHTS</sequence>
<gene>
    <name evidence="2" type="ORF">DFJ66_1767</name>
</gene>
<proteinExistence type="predicted"/>
<dbReference type="SUPFAM" id="SSF55486">
    <property type="entry name" value="Metalloproteases ('zincins'), catalytic domain"/>
    <property type="match status" value="1"/>
</dbReference>
<feature type="chain" id="PRO_5019743004" evidence="1">
    <location>
        <begin position="23"/>
        <end position="310"/>
    </location>
</feature>
<dbReference type="Proteomes" id="UP000272729">
    <property type="component" value="Unassembled WGS sequence"/>
</dbReference>
<keyword evidence="1" id="KW-0732">Signal</keyword>